<evidence type="ECO:0000313" key="9">
    <source>
        <dbReference type="EMBL" id="KAB1642837.1"/>
    </source>
</evidence>
<sequence>MASKRNAWVSRIAIAVVVVAACFWIARSLGREAVEKLCSKTGLATIERFFERHGDQCVLIARLLPFVSFDFVSYFAGLTSMPFKGFMVATGIGQLPATIVYSYVGGMLTGGTKMLVTALLILFALAALAVLARQLYREHASRGKEGADAAPVLILCQAMSNLRVRFRHISYGDQGLFIERDLFFKAGMFPDVPLMEDFQFALNLKRLGEPLGMTKHRIRTSARRFPDGEVNRLRVWVNMARLRSRYVKGASPEELVLAYGNVR</sequence>
<feature type="transmembrane region" description="Helical" evidence="7">
    <location>
        <begin position="85"/>
        <end position="104"/>
    </location>
</feature>
<dbReference type="Pfam" id="PF09335">
    <property type="entry name" value="VTT_dom"/>
    <property type="match status" value="1"/>
</dbReference>
<keyword evidence="4 7" id="KW-0812">Transmembrane</keyword>
<dbReference type="PROSITE" id="PS51257">
    <property type="entry name" value="PROKAR_LIPOPROTEIN"/>
    <property type="match status" value="1"/>
</dbReference>
<dbReference type="Proteomes" id="UP000468668">
    <property type="component" value="Unassembled WGS sequence"/>
</dbReference>
<evidence type="ECO:0000256" key="6">
    <source>
        <dbReference type="ARBA" id="ARBA00023136"/>
    </source>
</evidence>
<gene>
    <name evidence="9" type="ORF">F8C90_00140</name>
</gene>
<feature type="transmembrane region" description="Helical" evidence="7">
    <location>
        <begin position="59"/>
        <end position="78"/>
    </location>
</feature>
<evidence type="ECO:0000256" key="7">
    <source>
        <dbReference type="RuleBase" id="RU366058"/>
    </source>
</evidence>
<dbReference type="AlphaFoldDB" id="A0A6N6NUY7"/>
<dbReference type="OrthoDB" id="5242213at2"/>
<comment type="similarity">
    <text evidence="2 7">Belongs to the TVP38/TMEM64 family.</text>
</comment>
<dbReference type="InterPro" id="IPR015414">
    <property type="entry name" value="TMEM64"/>
</dbReference>
<reference evidence="9 10" key="1">
    <citation type="submission" date="2019-09" db="EMBL/GenBank/DDBJ databases">
        <title>Whole genome shotgun sequencing (WGS) of Ellagibacter isourolithinifaciens DSM 104140(T) and Adlercreutzia muris DSM 29508(T).</title>
        <authorList>
            <person name="Stoll D.A."/>
            <person name="Danylec N."/>
            <person name="Huch M."/>
        </authorList>
    </citation>
    <scope>NUCLEOTIDE SEQUENCE [LARGE SCALE GENOMIC DNA]</scope>
    <source>
        <strain evidence="9 10">DSM 104140</strain>
    </source>
</reference>
<evidence type="ECO:0000256" key="5">
    <source>
        <dbReference type="ARBA" id="ARBA00022989"/>
    </source>
</evidence>
<keyword evidence="3 7" id="KW-1003">Cell membrane</keyword>
<name>A0A6N6NUY7_9ACTN</name>
<keyword evidence="10" id="KW-1185">Reference proteome</keyword>
<keyword evidence="5 7" id="KW-1133">Transmembrane helix</keyword>
<organism evidence="9 10">
    <name type="scientific">Ellagibacter isourolithinifaciens</name>
    <dbReference type="NCBI Taxonomy" id="2137581"/>
    <lineage>
        <taxon>Bacteria</taxon>
        <taxon>Bacillati</taxon>
        <taxon>Actinomycetota</taxon>
        <taxon>Coriobacteriia</taxon>
        <taxon>Eggerthellales</taxon>
        <taxon>Eggerthellaceae</taxon>
        <taxon>Ellagibacter</taxon>
    </lineage>
</organism>
<dbReference type="GeneID" id="98656808"/>
<evidence type="ECO:0000256" key="2">
    <source>
        <dbReference type="ARBA" id="ARBA00008640"/>
    </source>
</evidence>
<dbReference type="PANTHER" id="PTHR12677:SF59">
    <property type="entry name" value="GOLGI APPARATUS MEMBRANE PROTEIN TVP38-RELATED"/>
    <property type="match status" value="1"/>
</dbReference>
<evidence type="ECO:0000259" key="8">
    <source>
        <dbReference type="Pfam" id="PF09335"/>
    </source>
</evidence>
<feature type="transmembrane region" description="Helical" evidence="7">
    <location>
        <begin position="7"/>
        <end position="26"/>
    </location>
</feature>
<evidence type="ECO:0000256" key="4">
    <source>
        <dbReference type="ARBA" id="ARBA00022692"/>
    </source>
</evidence>
<accession>A0A6N6NUY7</accession>
<comment type="subcellular location">
    <subcellularLocation>
        <location evidence="1 7">Cell membrane</location>
        <topology evidence="1 7">Multi-pass membrane protein</topology>
    </subcellularLocation>
</comment>
<dbReference type="PANTHER" id="PTHR12677">
    <property type="entry name" value="GOLGI APPARATUS MEMBRANE PROTEIN TVP38-RELATED"/>
    <property type="match status" value="1"/>
</dbReference>
<evidence type="ECO:0000256" key="1">
    <source>
        <dbReference type="ARBA" id="ARBA00004651"/>
    </source>
</evidence>
<dbReference type="EMBL" id="WAJR01000001">
    <property type="protein sequence ID" value="KAB1642837.1"/>
    <property type="molecule type" value="Genomic_DNA"/>
</dbReference>
<evidence type="ECO:0000313" key="10">
    <source>
        <dbReference type="Proteomes" id="UP000468668"/>
    </source>
</evidence>
<feature type="transmembrane region" description="Helical" evidence="7">
    <location>
        <begin position="116"/>
        <end position="136"/>
    </location>
</feature>
<keyword evidence="6 7" id="KW-0472">Membrane</keyword>
<comment type="caution">
    <text evidence="9">The sequence shown here is derived from an EMBL/GenBank/DDBJ whole genome shotgun (WGS) entry which is preliminary data.</text>
</comment>
<dbReference type="InterPro" id="IPR032816">
    <property type="entry name" value="VTT_dom"/>
</dbReference>
<proteinExistence type="inferred from homology"/>
<dbReference type="GO" id="GO:0005886">
    <property type="term" value="C:plasma membrane"/>
    <property type="evidence" value="ECO:0007669"/>
    <property type="project" value="UniProtKB-SubCell"/>
</dbReference>
<evidence type="ECO:0000256" key="3">
    <source>
        <dbReference type="ARBA" id="ARBA00022475"/>
    </source>
</evidence>
<protein>
    <recommendedName>
        <fullName evidence="7">TVP38/TMEM64 family membrane protein</fullName>
    </recommendedName>
</protein>
<comment type="caution">
    <text evidence="7">Lacks conserved residue(s) required for the propagation of feature annotation.</text>
</comment>
<feature type="domain" description="VTT" evidence="8">
    <location>
        <begin position="15"/>
        <end position="105"/>
    </location>
</feature>
<dbReference type="RefSeq" id="WP_158048423.1">
    <property type="nucleotide sequence ID" value="NZ_WAJR01000001.1"/>
</dbReference>